<dbReference type="Pfam" id="PF06110">
    <property type="entry name" value="TXD17-like_Trx"/>
    <property type="match status" value="1"/>
</dbReference>
<dbReference type="InterPro" id="IPR036249">
    <property type="entry name" value="Thioredoxin-like_sf"/>
</dbReference>
<dbReference type="InterPro" id="IPR010357">
    <property type="entry name" value="TXNDC17_dom"/>
</dbReference>
<sequence>MLLVQLQRPFPQRCSQCQAADTRFHPLLGSRRYHAPNVRTMAGKVLTANIDTFATAVSELVKAPAPHYIVFTTDNDPSTGKPWCPDCVRAVPPIQAVAARSPGTLLEVTVGPRSAWKGNPSHPFRVDPQLKLTGVPTLLAWGPSGAIRRLGPELETCKSSEEVDKLLSSTRFFSP</sequence>
<dbReference type="InterPro" id="IPR045108">
    <property type="entry name" value="TXNDC17-like"/>
</dbReference>
<keyword evidence="4" id="KW-1185">Reference proteome</keyword>
<dbReference type="SUPFAM" id="SSF52833">
    <property type="entry name" value="Thioredoxin-like"/>
    <property type="match status" value="1"/>
</dbReference>
<dbReference type="Proteomes" id="UP001165090">
    <property type="component" value="Unassembled WGS sequence"/>
</dbReference>
<dbReference type="PANTHER" id="PTHR12452:SF0">
    <property type="entry name" value="THIOREDOXIN DOMAIN-CONTAINING PROTEIN 17"/>
    <property type="match status" value="1"/>
</dbReference>
<dbReference type="EMBL" id="BSDZ01000024">
    <property type="protein sequence ID" value="GLI65588.1"/>
    <property type="molecule type" value="Genomic_DNA"/>
</dbReference>
<accession>A0ABQ5S7V2</accession>
<comment type="similarity">
    <text evidence="1">Belongs to the thioredoxin family.</text>
</comment>
<organism evidence="3 4">
    <name type="scientific">Volvox africanus</name>
    <dbReference type="NCBI Taxonomy" id="51714"/>
    <lineage>
        <taxon>Eukaryota</taxon>
        <taxon>Viridiplantae</taxon>
        <taxon>Chlorophyta</taxon>
        <taxon>core chlorophytes</taxon>
        <taxon>Chlorophyceae</taxon>
        <taxon>CS clade</taxon>
        <taxon>Chlamydomonadales</taxon>
        <taxon>Volvocaceae</taxon>
        <taxon>Volvox</taxon>
    </lineage>
</organism>
<evidence type="ECO:0000256" key="1">
    <source>
        <dbReference type="ARBA" id="ARBA00008987"/>
    </source>
</evidence>
<dbReference type="Gene3D" id="3.40.30.10">
    <property type="entry name" value="Glutaredoxin"/>
    <property type="match status" value="1"/>
</dbReference>
<proteinExistence type="inferred from homology"/>
<comment type="caution">
    <text evidence="3">The sequence shown here is derived from an EMBL/GenBank/DDBJ whole genome shotgun (WGS) entry which is preliminary data.</text>
</comment>
<evidence type="ECO:0000313" key="3">
    <source>
        <dbReference type="EMBL" id="GLI65588.1"/>
    </source>
</evidence>
<evidence type="ECO:0000259" key="2">
    <source>
        <dbReference type="Pfam" id="PF06110"/>
    </source>
</evidence>
<evidence type="ECO:0000313" key="4">
    <source>
        <dbReference type="Proteomes" id="UP001165090"/>
    </source>
</evidence>
<name>A0ABQ5S7V2_9CHLO</name>
<protein>
    <recommendedName>
        <fullName evidence="2">Thioredoxin domain-containing protein</fullName>
    </recommendedName>
</protein>
<reference evidence="3 4" key="1">
    <citation type="journal article" date="2023" name="IScience">
        <title>Expanded male sex-determining region conserved during the evolution of homothallism in the green alga Volvox.</title>
        <authorList>
            <person name="Yamamoto K."/>
            <person name="Matsuzaki R."/>
            <person name="Mahakham W."/>
            <person name="Heman W."/>
            <person name="Sekimoto H."/>
            <person name="Kawachi M."/>
            <person name="Minakuchi Y."/>
            <person name="Toyoda A."/>
            <person name="Nozaki H."/>
        </authorList>
    </citation>
    <scope>NUCLEOTIDE SEQUENCE [LARGE SCALE GENOMIC DNA]</scope>
    <source>
        <strain evidence="3 4">NIES-4468</strain>
    </source>
</reference>
<dbReference type="PANTHER" id="PTHR12452">
    <property type="entry name" value="42-9-9 PROTEIN-RELATED"/>
    <property type="match status" value="1"/>
</dbReference>
<feature type="domain" description="Thioredoxin" evidence="2">
    <location>
        <begin position="50"/>
        <end position="144"/>
    </location>
</feature>
<gene>
    <name evidence="3" type="ORF">VaNZ11_009162</name>
</gene>